<dbReference type="EMBL" id="SDHZ01000007">
    <property type="protein sequence ID" value="RXK80485.1"/>
    <property type="molecule type" value="Genomic_DNA"/>
</dbReference>
<accession>A0A4Q1D0T0</accession>
<sequence>MKYNPVTYSFRWFIGMLAIGLFGGLIANIDSSAGEQKLFTYFAYSIVAALVGVALINVGAIIYLQRKGVKSSLASWGILIASLFLLFPLFTGMLFHRGYDEVVENMIEGGDTLRIRLEYYSRSDTALLLRSRSFWKNGKKDSIWITYEKDGSILKRQHFKNGEPVIP</sequence>
<name>A0A4Q1D0T0_9BACT</name>
<feature type="transmembrane region" description="Helical" evidence="1">
    <location>
        <begin position="41"/>
        <end position="64"/>
    </location>
</feature>
<evidence type="ECO:0000313" key="3">
    <source>
        <dbReference type="Proteomes" id="UP000290545"/>
    </source>
</evidence>
<feature type="transmembrane region" description="Helical" evidence="1">
    <location>
        <begin position="76"/>
        <end position="95"/>
    </location>
</feature>
<dbReference type="OrthoDB" id="677979at2"/>
<dbReference type="RefSeq" id="WP_129006563.1">
    <property type="nucleotide sequence ID" value="NZ_SDHZ01000007.1"/>
</dbReference>
<gene>
    <name evidence="2" type="ORF">ESB13_23590</name>
</gene>
<evidence type="ECO:0000256" key="1">
    <source>
        <dbReference type="SAM" id="Phobius"/>
    </source>
</evidence>
<keyword evidence="3" id="KW-1185">Reference proteome</keyword>
<dbReference type="Gene3D" id="2.20.110.10">
    <property type="entry name" value="Histone H3 K4-specific methyltransferase SET7/9 N-terminal domain"/>
    <property type="match status" value="1"/>
</dbReference>
<keyword evidence="1" id="KW-1133">Transmembrane helix</keyword>
<comment type="caution">
    <text evidence="2">The sequence shown here is derived from an EMBL/GenBank/DDBJ whole genome shotgun (WGS) entry which is preliminary data.</text>
</comment>
<organism evidence="2 3">
    <name type="scientific">Filimonas effusa</name>
    <dbReference type="NCBI Taxonomy" id="2508721"/>
    <lineage>
        <taxon>Bacteria</taxon>
        <taxon>Pseudomonadati</taxon>
        <taxon>Bacteroidota</taxon>
        <taxon>Chitinophagia</taxon>
        <taxon>Chitinophagales</taxon>
        <taxon>Chitinophagaceae</taxon>
        <taxon>Filimonas</taxon>
    </lineage>
</organism>
<dbReference type="AlphaFoldDB" id="A0A4Q1D0T0"/>
<keyword evidence="1" id="KW-0472">Membrane</keyword>
<feature type="transmembrane region" description="Helical" evidence="1">
    <location>
        <begin position="12"/>
        <end position="29"/>
    </location>
</feature>
<reference evidence="2 3" key="1">
    <citation type="submission" date="2019-01" db="EMBL/GenBank/DDBJ databases">
        <title>Filimonas sp. strain TTM-71.</title>
        <authorList>
            <person name="Chen W.-M."/>
        </authorList>
    </citation>
    <scope>NUCLEOTIDE SEQUENCE [LARGE SCALE GENOMIC DNA]</scope>
    <source>
        <strain evidence="2 3">TTM-71</strain>
    </source>
</reference>
<proteinExistence type="predicted"/>
<protein>
    <submittedName>
        <fullName evidence="2">Uncharacterized protein</fullName>
    </submittedName>
</protein>
<keyword evidence="1" id="KW-0812">Transmembrane</keyword>
<dbReference type="Proteomes" id="UP000290545">
    <property type="component" value="Unassembled WGS sequence"/>
</dbReference>
<evidence type="ECO:0000313" key="2">
    <source>
        <dbReference type="EMBL" id="RXK80485.1"/>
    </source>
</evidence>